<evidence type="ECO:0000256" key="1">
    <source>
        <dbReference type="SAM" id="MobiDB-lite"/>
    </source>
</evidence>
<reference evidence="3 4" key="1">
    <citation type="journal article" date="2019" name="Sci. Rep.">
        <title>Orb-weaving spider Araneus ventricosus genome elucidates the spidroin gene catalogue.</title>
        <authorList>
            <person name="Kono N."/>
            <person name="Nakamura H."/>
            <person name="Ohtoshi R."/>
            <person name="Moran D.A.P."/>
            <person name="Shinohara A."/>
            <person name="Yoshida Y."/>
            <person name="Fujiwara M."/>
            <person name="Mori M."/>
            <person name="Tomita M."/>
            <person name="Arakawa K."/>
        </authorList>
    </citation>
    <scope>NUCLEOTIDE SEQUENCE [LARGE SCALE GENOMIC DNA]</scope>
</reference>
<protein>
    <recommendedName>
        <fullName evidence="2">Retrotransposon gag domain-containing protein</fullName>
    </recommendedName>
</protein>
<accession>A0A4Y2I2Z5</accession>
<dbReference type="OrthoDB" id="8195376at2759"/>
<dbReference type="InterPro" id="IPR005162">
    <property type="entry name" value="Retrotrans_gag_dom"/>
</dbReference>
<dbReference type="PANTHER" id="PTHR33198:SF20">
    <property type="entry name" value="RETROTRANSPOSON GAG DOMAIN-CONTAINING PROTEIN"/>
    <property type="match status" value="1"/>
</dbReference>
<keyword evidence="4" id="KW-1185">Reference proteome</keyword>
<evidence type="ECO:0000313" key="4">
    <source>
        <dbReference type="Proteomes" id="UP000499080"/>
    </source>
</evidence>
<dbReference type="Pfam" id="PF03732">
    <property type="entry name" value="Retrotrans_gag"/>
    <property type="match status" value="1"/>
</dbReference>
<comment type="caution">
    <text evidence="3">The sequence shown here is derived from an EMBL/GenBank/DDBJ whole genome shotgun (WGS) entry which is preliminary data.</text>
</comment>
<dbReference type="Proteomes" id="UP000499080">
    <property type="component" value="Unassembled WGS sequence"/>
</dbReference>
<name>A0A4Y2I2Z5_ARAVE</name>
<dbReference type="AlphaFoldDB" id="A0A4Y2I2Z5"/>
<evidence type="ECO:0000259" key="2">
    <source>
        <dbReference type="Pfam" id="PF03732"/>
    </source>
</evidence>
<organism evidence="3 4">
    <name type="scientific">Araneus ventricosus</name>
    <name type="common">Orbweaver spider</name>
    <name type="synonym">Epeira ventricosa</name>
    <dbReference type="NCBI Taxonomy" id="182803"/>
    <lineage>
        <taxon>Eukaryota</taxon>
        <taxon>Metazoa</taxon>
        <taxon>Ecdysozoa</taxon>
        <taxon>Arthropoda</taxon>
        <taxon>Chelicerata</taxon>
        <taxon>Arachnida</taxon>
        <taxon>Araneae</taxon>
        <taxon>Araneomorphae</taxon>
        <taxon>Entelegynae</taxon>
        <taxon>Araneoidea</taxon>
        <taxon>Araneidae</taxon>
        <taxon>Araneus</taxon>
    </lineage>
</organism>
<proteinExistence type="predicted"/>
<sequence>MKSLAPPPPLKLNFNHVESWKLWKQRFQLYMDAASLNDKPESQKVAILLHAIGVECLEIYNTFNEVSTASMNDILAKFEAYFVPQRNIAYERQRLFLLVQREGQSVDDFITELRKQLRNCDYGSQSDSILVDQLVRGLRESRLRERLLGIPDLDIKKAVDMCRAAETSKLQAQVYFTEERSIDAIKRFKPSSEVKPRATDQANKLRQSAKRQESNGRKCHYCGSHHVPGRCPAYGERCRSCGKQNQTTKV</sequence>
<evidence type="ECO:0000313" key="3">
    <source>
        <dbReference type="EMBL" id="GBM71556.1"/>
    </source>
</evidence>
<dbReference type="PANTHER" id="PTHR33198">
    <property type="entry name" value="ANK_REP_REGION DOMAIN-CONTAINING PROTEIN-RELATED"/>
    <property type="match status" value="1"/>
</dbReference>
<dbReference type="EMBL" id="BGPR01002319">
    <property type="protein sequence ID" value="GBM71556.1"/>
    <property type="molecule type" value="Genomic_DNA"/>
</dbReference>
<feature type="domain" description="Retrotransposon gag" evidence="2">
    <location>
        <begin position="66"/>
        <end position="140"/>
    </location>
</feature>
<feature type="region of interest" description="Disordered" evidence="1">
    <location>
        <begin position="190"/>
        <end position="212"/>
    </location>
</feature>
<gene>
    <name evidence="3" type="ORF">AVEN_41678_1</name>
</gene>